<dbReference type="EMBL" id="QXFT01003172">
    <property type="protein sequence ID" value="KAE9288532.1"/>
    <property type="molecule type" value="Genomic_DNA"/>
</dbReference>
<comment type="caution">
    <text evidence="1">The sequence shown here is derived from an EMBL/GenBank/DDBJ whole genome shotgun (WGS) entry which is preliminary data.</text>
</comment>
<proteinExistence type="predicted"/>
<accession>A0A6A4CFA2</accession>
<keyword evidence="2" id="KW-1185">Reference proteome</keyword>
<sequence>MVVGWICKKQASISLSTMEEIGVKAKGAYDR</sequence>
<name>A0A6A4CFA2_9STRA</name>
<gene>
    <name evidence="1" type="ORF">PR003_g25781</name>
</gene>
<dbReference type="AlphaFoldDB" id="A0A6A4CFA2"/>
<evidence type="ECO:0000313" key="1">
    <source>
        <dbReference type="EMBL" id="KAE9288532.1"/>
    </source>
</evidence>
<reference evidence="1 2" key="1">
    <citation type="submission" date="2018-08" db="EMBL/GenBank/DDBJ databases">
        <title>Genomic investigation of the strawberry pathogen Phytophthora fragariae indicates pathogenicity is determined by transcriptional variation in three key races.</title>
        <authorList>
            <person name="Adams T.M."/>
            <person name="Armitage A.D."/>
            <person name="Sobczyk M.K."/>
            <person name="Bates H.J."/>
            <person name="Dunwell J.M."/>
            <person name="Nellist C.F."/>
            <person name="Harrison R.J."/>
        </authorList>
    </citation>
    <scope>NUCLEOTIDE SEQUENCE [LARGE SCALE GENOMIC DNA]</scope>
    <source>
        <strain evidence="1 2">SCRP333</strain>
    </source>
</reference>
<evidence type="ECO:0000313" key="2">
    <source>
        <dbReference type="Proteomes" id="UP000434957"/>
    </source>
</evidence>
<protein>
    <submittedName>
        <fullName evidence="1">Uncharacterized protein</fullName>
    </submittedName>
</protein>
<organism evidence="1 2">
    <name type="scientific">Phytophthora rubi</name>
    <dbReference type="NCBI Taxonomy" id="129364"/>
    <lineage>
        <taxon>Eukaryota</taxon>
        <taxon>Sar</taxon>
        <taxon>Stramenopiles</taxon>
        <taxon>Oomycota</taxon>
        <taxon>Peronosporomycetes</taxon>
        <taxon>Peronosporales</taxon>
        <taxon>Peronosporaceae</taxon>
        <taxon>Phytophthora</taxon>
    </lineage>
</organism>
<dbReference type="Proteomes" id="UP000434957">
    <property type="component" value="Unassembled WGS sequence"/>
</dbReference>